<keyword evidence="2" id="KW-1185">Reference proteome</keyword>
<organism evidence="1 2">
    <name type="scientific">Smallanthus sonchifolius</name>
    <dbReference type="NCBI Taxonomy" id="185202"/>
    <lineage>
        <taxon>Eukaryota</taxon>
        <taxon>Viridiplantae</taxon>
        <taxon>Streptophyta</taxon>
        <taxon>Embryophyta</taxon>
        <taxon>Tracheophyta</taxon>
        <taxon>Spermatophyta</taxon>
        <taxon>Magnoliopsida</taxon>
        <taxon>eudicotyledons</taxon>
        <taxon>Gunneridae</taxon>
        <taxon>Pentapetalae</taxon>
        <taxon>asterids</taxon>
        <taxon>campanulids</taxon>
        <taxon>Asterales</taxon>
        <taxon>Asteraceae</taxon>
        <taxon>Asteroideae</taxon>
        <taxon>Heliantheae alliance</taxon>
        <taxon>Millerieae</taxon>
        <taxon>Smallanthus</taxon>
    </lineage>
</organism>
<proteinExistence type="predicted"/>
<reference evidence="1 2" key="2">
    <citation type="journal article" date="2022" name="Mol. Ecol. Resour.">
        <title>The genomes of chicory, endive, great burdock and yacon provide insights into Asteraceae paleo-polyploidization history and plant inulin production.</title>
        <authorList>
            <person name="Fan W."/>
            <person name="Wang S."/>
            <person name="Wang H."/>
            <person name="Wang A."/>
            <person name="Jiang F."/>
            <person name="Liu H."/>
            <person name="Zhao H."/>
            <person name="Xu D."/>
            <person name="Zhang Y."/>
        </authorList>
    </citation>
    <scope>NUCLEOTIDE SEQUENCE [LARGE SCALE GENOMIC DNA]</scope>
    <source>
        <strain evidence="2">cv. Yunnan</strain>
        <tissue evidence="1">Leaves</tissue>
    </source>
</reference>
<gene>
    <name evidence="1" type="ORF">L1987_30374</name>
</gene>
<evidence type="ECO:0000313" key="1">
    <source>
        <dbReference type="EMBL" id="KAI3802244.1"/>
    </source>
</evidence>
<comment type="caution">
    <text evidence="1">The sequence shown here is derived from an EMBL/GenBank/DDBJ whole genome shotgun (WGS) entry which is preliminary data.</text>
</comment>
<name>A0ACB9I2K4_9ASTR</name>
<dbReference type="Proteomes" id="UP001056120">
    <property type="component" value="Linkage Group LG10"/>
</dbReference>
<evidence type="ECO:0000313" key="2">
    <source>
        <dbReference type="Proteomes" id="UP001056120"/>
    </source>
</evidence>
<reference evidence="2" key="1">
    <citation type="journal article" date="2022" name="Mol. Ecol. Resour.">
        <title>The genomes of chicory, endive, great burdock and yacon provide insights into Asteraceae palaeo-polyploidization history and plant inulin production.</title>
        <authorList>
            <person name="Fan W."/>
            <person name="Wang S."/>
            <person name="Wang H."/>
            <person name="Wang A."/>
            <person name="Jiang F."/>
            <person name="Liu H."/>
            <person name="Zhao H."/>
            <person name="Xu D."/>
            <person name="Zhang Y."/>
        </authorList>
    </citation>
    <scope>NUCLEOTIDE SEQUENCE [LARGE SCALE GENOMIC DNA]</scope>
    <source>
        <strain evidence="2">cv. Yunnan</strain>
    </source>
</reference>
<sequence length="200" mass="22273">MDQNFAAVAIFTLLFAVFTARISLDLTPADLQVERSNVRIQSDCKVEDSDLAVVPTDTKKSRSRHSPMFRPHPSSPAFSKSVDLQMQMEGIKSSSNTRDVGMLPWGSITLCGIHSQMWHMGPEGKVGVKCGMCLIQDHWKVEVHTLHVKETDGLALLYTKGYIAISHTLQIFTKHGTTKFSGFTELYPLSFNISKGTRND</sequence>
<protein>
    <submittedName>
        <fullName evidence="1">Uncharacterized protein</fullName>
    </submittedName>
</protein>
<accession>A0ACB9I2K4</accession>
<dbReference type="EMBL" id="CM042027">
    <property type="protein sequence ID" value="KAI3802244.1"/>
    <property type="molecule type" value="Genomic_DNA"/>
</dbReference>